<evidence type="ECO:0000313" key="2">
    <source>
        <dbReference type="Proteomes" id="UP000008701"/>
    </source>
</evidence>
<dbReference type="STRING" id="290317.Cpha266_0323"/>
<dbReference type="HOGENOM" id="CLU_2080575_0_0_10"/>
<dbReference type="OrthoDB" id="595453at2"/>
<dbReference type="Proteomes" id="UP000008701">
    <property type="component" value="Chromosome"/>
</dbReference>
<gene>
    <name evidence="1" type="ordered locus">Cpha266_0323</name>
</gene>
<dbReference type="EMBL" id="CP000492">
    <property type="protein sequence ID" value="ABL64385.1"/>
    <property type="molecule type" value="Genomic_DNA"/>
</dbReference>
<organism evidence="1 2">
    <name type="scientific">Chlorobium phaeobacteroides (strain DSM 266 / SMG 266 / 2430)</name>
    <dbReference type="NCBI Taxonomy" id="290317"/>
    <lineage>
        <taxon>Bacteria</taxon>
        <taxon>Pseudomonadati</taxon>
        <taxon>Chlorobiota</taxon>
        <taxon>Chlorobiia</taxon>
        <taxon>Chlorobiales</taxon>
        <taxon>Chlorobiaceae</taxon>
        <taxon>Chlorobium/Pelodictyon group</taxon>
        <taxon>Chlorobium</taxon>
    </lineage>
</organism>
<accession>A1BDA8</accession>
<dbReference type="AlphaFoldDB" id="A1BDA8"/>
<protein>
    <submittedName>
        <fullName evidence="1">Uncharacterized protein</fullName>
    </submittedName>
</protein>
<reference evidence="1 2" key="1">
    <citation type="submission" date="2006-12" db="EMBL/GenBank/DDBJ databases">
        <title>Complete sequence of Chlorobium phaeobacteroides DSM 266.</title>
        <authorList>
            <consortium name="US DOE Joint Genome Institute"/>
            <person name="Copeland A."/>
            <person name="Lucas S."/>
            <person name="Lapidus A."/>
            <person name="Barry K."/>
            <person name="Detter J.C."/>
            <person name="Glavina del Rio T."/>
            <person name="Hammon N."/>
            <person name="Israni S."/>
            <person name="Pitluck S."/>
            <person name="Goltsman E."/>
            <person name="Schmutz J."/>
            <person name="Larimer F."/>
            <person name="Land M."/>
            <person name="Hauser L."/>
            <person name="Mikhailova N."/>
            <person name="Li T."/>
            <person name="Overmann J."/>
            <person name="Bryant D.A."/>
            <person name="Richardson P."/>
        </authorList>
    </citation>
    <scope>NUCLEOTIDE SEQUENCE [LARGE SCALE GENOMIC DNA]</scope>
    <source>
        <strain evidence="1 2">DSM 266</strain>
    </source>
</reference>
<dbReference type="eggNOG" id="ENOG50336QR">
    <property type="taxonomic scope" value="Bacteria"/>
</dbReference>
<sequence length="117" mass="12924">MNGNEKKRGRCSARCVVNKCSCGAFHLHYRYAVVIIGKQTLFQIMEDCYRWEELNVGMSEGWCTKPFVVMLGIVTITVPQVDFEEFSKAIQDAVSLELDLPGIAGGLLSFPGSSASK</sequence>
<dbReference type="KEGG" id="cph:Cpha266_0323"/>
<proteinExistence type="predicted"/>
<name>A1BDA8_CHLPD</name>
<keyword evidence="2" id="KW-1185">Reference proteome</keyword>
<evidence type="ECO:0000313" key="1">
    <source>
        <dbReference type="EMBL" id="ABL64385.1"/>
    </source>
</evidence>
<dbReference type="RefSeq" id="WP_011744221.1">
    <property type="nucleotide sequence ID" value="NC_008639.1"/>
</dbReference>